<dbReference type="EMBL" id="CABIKO010000174">
    <property type="protein sequence ID" value="VVA29820.1"/>
    <property type="molecule type" value="Genomic_DNA"/>
</dbReference>
<dbReference type="Gramene" id="VVA29820">
    <property type="protein sequence ID" value="VVA29820"/>
    <property type="gene ID" value="Prudul26B001790"/>
</dbReference>
<dbReference type="PANTHER" id="PTHR47723:SF19">
    <property type="entry name" value="POLYNUCLEOTIDYL TRANSFERASE, RIBONUCLEASE H-LIKE SUPERFAMILY PROTEIN"/>
    <property type="match status" value="1"/>
</dbReference>
<dbReference type="Proteomes" id="UP000327085">
    <property type="component" value="Chromosome 3"/>
</dbReference>
<accession>A0A5E4FR02</accession>
<name>A0A5E4FR02_PRUDU</name>
<sequence>MRWYNACKTIIGTLDHTVFQLQWKTPRPDACKVNTYGSKINATGLSGAGGLLQDAIGAWIQGFIVNLGASTILEIHEHWCCAIKHIYREQNVAIDALAAGSYNLGPGLHVYDEMPDFLEDILATDAKGILRPRAVIL</sequence>
<reference evidence="2" key="1">
    <citation type="journal article" date="2020" name="Plant J.">
        <title>Transposons played a major role in the diversification between the closely related almond and peach genomes: results from the almond genome sequence.</title>
        <authorList>
            <person name="Alioto T."/>
            <person name="Alexiou K.G."/>
            <person name="Bardil A."/>
            <person name="Barteri F."/>
            <person name="Castanera R."/>
            <person name="Cruz F."/>
            <person name="Dhingra A."/>
            <person name="Duval H."/>
            <person name="Fernandez I Marti A."/>
            <person name="Frias L."/>
            <person name="Galan B."/>
            <person name="Garcia J.L."/>
            <person name="Howad W."/>
            <person name="Gomez-Garrido J."/>
            <person name="Gut M."/>
            <person name="Julca I."/>
            <person name="Morata J."/>
            <person name="Puigdomenech P."/>
            <person name="Ribeca P."/>
            <person name="Rubio Cabetas M.J."/>
            <person name="Vlasova A."/>
            <person name="Wirthensohn M."/>
            <person name="Garcia-Mas J."/>
            <person name="Gabaldon T."/>
            <person name="Casacuberta J.M."/>
            <person name="Arus P."/>
        </authorList>
    </citation>
    <scope>NUCLEOTIDE SEQUENCE [LARGE SCALE GENOMIC DNA]</scope>
    <source>
        <strain evidence="2">cv. Texas</strain>
    </source>
</reference>
<dbReference type="PANTHER" id="PTHR47723">
    <property type="entry name" value="OS05G0353850 PROTEIN"/>
    <property type="match status" value="1"/>
</dbReference>
<organism evidence="1 2">
    <name type="scientific">Prunus dulcis</name>
    <name type="common">Almond</name>
    <name type="synonym">Amygdalus dulcis</name>
    <dbReference type="NCBI Taxonomy" id="3755"/>
    <lineage>
        <taxon>Eukaryota</taxon>
        <taxon>Viridiplantae</taxon>
        <taxon>Streptophyta</taxon>
        <taxon>Embryophyta</taxon>
        <taxon>Tracheophyta</taxon>
        <taxon>Spermatophyta</taxon>
        <taxon>Magnoliopsida</taxon>
        <taxon>eudicotyledons</taxon>
        <taxon>Gunneridae</taxon>
        <taxon>Pentapetalae</taxon>
        <taxon>rosids</taxon>
        <taxon>fabids</taxon>
        <taxon>Rosales</taxon>
        <taxon>Rosaceae</taxon>
        <taxon>Amygdaloideae</taxon>
        <taxon>Amygdaleae</taxon>
        <taxon>Prunus</taxon>
    </lineage>
</organism>
<protein>
    <submittedName>
        <fullName evidence="1">PREDICTED: reverse mRNAase</fullName>
    </submittedName>
</protein>
<gene>
    <name evidence="1" type="ORF">ALMOND_2B001790</name>
</gene>
<evidence type="ECO:0000313" key="2">
    <source>
        <dbReference type="Proteomes" id="UP000327085"/>
    </source>
</evidence>
<dbReference type="InterPro" id="IPR053151">
    <property type="entry name" value="RNase_H-like"/>
</dbReference>
<dbReference type="AlphaFoldDB" id="A0A5E4FR02"/>
<evidence type="ECO:0000313" key="1">
    <source>
        <dbReference type="EMBL" id="VVA29820.1"/>
    </source>
</evidence>
<proteinExistence type="predicted"/>
<dbReference type="InParanoid" id="A0A5E4FR02"/>